<keyword evidence="3" id="KW-1185">Reference proteome</keyword>
<reference evidence="3" key="1">
    <citation type="journal article" date="2014" name="Proc. Natl. Acad. Sci. U.S.A.">
        <title>Extensive sampling of basidiomycete genomes demonstrates inadequacy of the white-rot/brown-rot paradigm for wood decay fungi.</title>
        <authorList>
            <person name="Riley R."/>
            <person name="Salamov A.A."/>
            <person name="Brown D.W."/>
            <person name="Nagy L.G."/>
            <person name="Floudas D."/>
            <person name="Held B.W."/>
            <person name="Levasseur A."/>
            <person name="Lombard V."/>
            <person name="Morin E."/>
            <person name="Otillar R."/>
            <person name="Lindquist E.A."/>
            <person name="Sun H."/>
            <person name="LaButti K.M."/>
            <person name="Schmutz J."/>
            <person name="Jabbour D."/>
            <person name="Luo H."/>
            <person name="Baker S.E."/>
            <person name="Pisabarro A.G."/>
            <person name="Walton J.D."/>
            <person name="Blanchette R.A."/>
            <person name="Henrissat B."/>
            <person name="Martin F."/>
            <person name="Cullen D."/>
            <person name="Hibbett D.S."/>
            <person name="Grigoriev I.V."/>
        </authorList>
    </citation>
    <scope>NUCLEOTIDE SEQUENCE [LARGE SCALE GENOMIC DNA]</scope>
    <source>
        <strain evidence="3">FD-172 SS1</strain>
    </source>
</reference>
<feature type="compositionally biased region" description="Polar residues" evidence="1">
    <location>
        <begin position="70"/>
        <end position="86"/>
    </location>
</feature>
<feature type="compositionally biased region" description="Basic and acidic residues" evidence="1">
    <location>
        <begin position="243"/>
        <end position="265"/>
    </location>
</feature>
<feature type="compositionally biased region" description="Polar residues" evidence="1">
    <location>
        <begin position="204"/>
        <end position="214"/>
    </location>
</feature>
<feature type="compositionally biased region" description="Basic and acidic residues" evidence="1">
    <location>
        <begin position="219"/>
        <end position="232"/>
    </location>
</feature>
<accession>A0A067MR69</accession>
<evidence type="ECO:0000313" key="3">
    <source>
        <dbReference type="Proteomes" id="UP000027195"/>
    </source>
</evidence>
<feature type="compositionally biased region" description="Low complexity" evidence="1">
    <location>
        <begin position="10"/>
        <end position="26"/>
    </location>
</feature>
<evidence type="ECO:0000313" key="2">
    <source>
        <dbReference type="EMBL" id="KDQ17205.1"/>
    </source>
</evidence>
<name>A0A067MR69_BOTB1</name>
<proteinExistence type="predicted"/>
<feature type="compositionally biased region" description="Basic residues" evidence="1">
    <location>
        <begin position="266"/>
        <end position="277"/>
    </location>
</feature>
<protein>
    <submittedName>
        <fullName evidence="2">Uncharacterized protein</fullName>
    </submittedName>
</protein>
<feature type="compositionally biased region" description="Polar residues" evidence="1">
    <location>
        <begin position="122"/>
        <end position="135"/>
    </location>
</feature>
<dbReference type="Proteomes" id="UP000027195">
    <property type="component" value="Unassembled WGS sequence"/>
</dbReference>
<gene>
    <name evidence="2" type="ORF">BOTBODRAFT_172273</name>
</gene>
<feature type="region of interest" description="Disordered" evidence="1">
    <location>
        <begin position="1"/>
        <end position="277"/>
    </location>
</feature>
<evidence type="ECO:0000256" key="1">
    <source>
        <dbReference type="SAM" id="MobiDB-lite"/>
    </source>
</evidence>
<organism evidence="2 3">
    <name type="scientific">Botryobasidium botryosum (strain FD-172 SS1)</name>
    <dbReference type="NCBI Taxonomy" id="930990"/>
    <lineage>
        <taxon>Eukaryota</taxon>
        <taxon>Fungi</taxon>
        <taxon>Dikarya</taxon>
        <taxon>Basidiomycota</taxon>
        <taxon>Agaricomycotina</taxon>
        <taxon>Agaricomycetes</taxon>
        <taxon>Cantharellales</taxon>
        <taxon>Botryobasidiaceae</taxon>
        <taxon>Botryobasidium</taxon>
    </lineage>
</organism>
<dbReference type="AlphaFoldDB" id="A0A067MR69"/>
<dbReference type="InParanoid" id="A0A067MR69"/>
<feature type="compositionally biased region" description="Basic and acidic residues" evidence="1">
    <location>
        <begin position="175"/>
        <end position="195"/>
    </location>
</feature>
<feature type="compositionally biased region" description="Low complexity" evidence="1">
    <location>
        <begin position="47"/>
        <end position="65"/>
    </location>
</feature>
<dbReference type="EMBL" id="KL198024">
    <property type="protein sequence ID" value="KDQ17205.1"/>
    <property type="molecule type" value="Genomic_DNA"/>
</dbReference>
<sequence length="277" mass="28804">MTESGIEQDAPAVSSASVKGSSAPPANLDVPHPPIANPATSSSFSIRGSAARAAMASMPTAGASGRPPVNTLSSIRAHINGSSSTRSGRHLPSLLARMSDPVSAETGPIPGQSDRNDAGASAQMQSSVTEQSRSQMLLPGRVSTSTSTSLASHANPIIVASDPGTKYDPSPPADPHADPGFRARILAKLEEERFQAEAAKPLPSSGQARGNPSANGADRMGETREKEAELRLRARLAVGKRKATAESEERGGQAAGHQREEEVRRRLLLARKRSSGL</sequence>
<dbReference type="HOGENOM" id="CLU_1004694_0_0_1"/>